<dbReference type="SUPFAM" id="SSF52172">
    <property type="entry name" value="CheY-like"/>
    <property type="match status" value="1"/>
</dbReference>
<dbReference type="KEGG" id="tli:Tlie_1854"/>
<dbReference type="SMART" id="SM00091">
    <property type="entry name" value="PAS"/>
    <property type="match status" value="1"/>
</dbReference>
<evidence type="ECO:0000313" key="5">
    <source>
        <dbReference type="EMBL" id="AER67563.1"/>
    </source>
</evidence>
<evidence type="ECO:0000259" key="2">
    <source>
        <dbReference type="PROSITE" id="PS50110"/>
    </source>
</evidence>
<name>G7V929_THELD</name>
<dbReference type="PANTHER" id="PTHR45138:SF9">
    <property type="entry name" value="DIGUANYLATE CYCLASE DGCM-RELATED"/>
    <property type="match status" value="1"/>
</dbReference>
<evidence type="ECO:0000259" key="4">
    <source>
        <dbReference type="PROSITE" id="PS50887"/>
    </source>
</evidence>
<dbReference type="PROSITE" id="PS50110">
    <property type="entry name" value="RESPONSE_REGULATORY"/>
    <property type="match status" value="1"/>
</dbReference>
<accession>G7V929</accession>
<dbReference type="PROSITE" id="PS50112">
    <property type="entry name" value="PAS"/>
    <property type="match status" value="1"/>
</dbReference>
<dbReference type="SMART" id="SM00267">
    <property type="entry name" value="GGDEF"/>
    <property type="match status" value="1"/>
</dbReference>
<dbReference type="eggNOG" id="COG0784">
    <property type="taxonomic scope" value="Bacteria"/>
</dbReference>
<feature type="domain" description="GGDEF" evidence="4">
    <location>
        <begin position="304"/>
        <end position="433"/>
    </location>
</feature>
<evidence type="ECO:0000313" key="6">
    <source>
        <dbReference type="Proteomes" id="UP000005868"/>
    </source>
</evidence>
<dbReference type="AlphaFoldDB" id="G7V929"/>
<dbReference type="Gene3D" id="3.30.450.20">
    <property type="entry name" value="PAS domain"/>
    <property type="match status" value="1"/>
</dbReference>
<keyword evidence="6" id="KW-1185">Reference proteome</keyword>
<feature type="domain" description="PAS" evidence="3">
    <location>
        <begin position="142"/>
        <end position="196"/>
    </location>
</feature>
<organism evidence="5 6">
    <name type="scientific">Thermovirga lienii (strain ATCC BAA-1197 / DSM 17291 / Cas60314)</name>
    <dbReference type="NCBI Taxonomy" id="580340"/>
    <lineage>
        <taxon>Bacteria</taxon>
        <taxon>Thermotogati</taxon>
        <taxon>Synergistota</taxon>
        <taxon>Synergistia</taxon>
        <taxon>Synergistales</taxon>
        <taxon>Thermovirgaceae</taxon>
        <taxon>Thermovirga</taxon>
    </lineage>
</organism>
<dbReference type="GO" id="GO:0052621">
    <property type="term" value="F:diguanylate cyclase activity"/>
    <property type="evidence" value="ECO:0007669"/>
    <property type="project" value="TreeGrafter"/>
</dbReference>
<dbReference type="NCBIfam" id="TIGR00229">
    <property type="entry name" value="sensory_box"/>
    <property type="match status" value="1"/>
</dbReference>
<dbReference type="InterPro" id="IPR043128">
    <property type="entry name" value="Rev_trsase/Diguanyl_cyclase"/>
</dbReference>
<dbReference type="InterPro" id="IPR011006">
    <property type="entry name" value="CheY-like_superfamily"/>
</dbReference>
<dbReference type="InterPro" id="IPR013767">
    <property type="entry name" value="PAS_fold"/>
</dbReference>
<dbReference type="InterPro" id="IPR035965">
    <property type="entry name" value="PAS-like_dom_sf"/>
</dbReference>
<sequence>MIEVERETSGQIINKVLLVEDAPFYVRIVENLLPKDVFIVITVSSGEEAIKRVFEDKDIAIVLMDVVLSGQLDGIKTAEEILKVRDIPILFLTSSTDPKTLERINSLGAYGYIPKGTEGVSLLSNVNMALKLHETRLKLKEKEATLRAIVNTVKDGILLLDQAGRVLFLNSAAEKIFGYTNSEARGKGLFSLLEPEWILDLVSGDEVKSEKLEYLKHLEGKELEVKFKHKREERPIFVDMTFSLLKIEERAYYVVAGKDVTKHKELQEKLLYLSITDPLTGAYNRRYTEQRLQEEMERSKRMRTVFSVIMFDLDHFKRVNDEFGHDIGDEVLKRVTDVVKRRIRKIDTLGRWGGEEFLVILPGTTLEKAVFLAEELRKKIEQENMPFDGNCTASFGVTAFLEGESGKDLIKRADEALYKAKNEGRNCVRYAIY</sequence>
<dbReference type="InterPro" id="IPR001789">
    <property type="entry name" value="Sig_transdc_resp-reg_receiver"/>
</dbReference>
<reference evidence="6" key="1">
    <citation type="submission" date="2011-10" db="EMBL/GenBank/DDBJ databases">
        <title>The complete genome of chromosome of Thermovirga lienii DSM 17291.</title>
        <authorList>
            <consortium name="US DOE Joint Genome Institute (JGI-PGF)"/>
            <person name="Lucas S."/>
            <person name="Copeland A."/>
            <person name="Lapidus A."/>
            <person name="Glavina del Rio T."/>
            <person name="Dalin E."/>
            <person name="Tice H."/>
            <person name="Bruce D."/>
            <person name="Goodwin L."/>
            <person name="Pitluck S."/>
            <person name="Peters L."/>
            <person name="Mikhailova N."/>
            <person name="Saunders E."/>
            <person name="Kyrpides N."/>
            <person name="Mavromatis K."/>
            <person name="Ivanova N."/>
            <person name="Last F.I."/>
            <person name="Brettin T."/>
            <person name="Detter J.C."/>
            <person name="Han C."/>
            <person name="Larimer F."/>
            <person name="Land M."/>
            <person name="Hauser L."/>
            <person name="Markowitz V."/>
            <person name="Cheng J.-F."/>
            <person name="Hugenholtz P."/>
            <person name="Woyke T."/>
            <person name="Wu D."/>
            <person name="Spring S."/>
            <person name="Schroeder M."/>
            <person name="Brambilla E.-M."/>
            <person name="Klenk H.-P."/>
            <person name="Eisen J.A."/>
        </authorList>
    </citation>
    <scope>NUCLEOTIDE SEQUENCE [LARGE SCALE GENOMIC DNA]</scope>
    <source>
        <strain evidence="6">ATCC BAA-1197 / DSM 17291 / Cas60314</strain>
    </source>
</reference>
<dbReference type="GO" id="GO:0006355">
    <property type="term" value="P:regulation of DNA-templated transcription"/>
    <property type="evidence" value="ECO:0007669"/>
    <property type="project" value="InterPro"/>
</dbReference>
<dbReference type="HOGENOM" id="CLU_000445_11_28_0"/>
<dbReference type="SUPFAM" id="SSF55073">
    <property type="entry name" value="Nucleotide cyclase"/>
    <property type="match status" value="1"/>
</dbReference>
<gene>
    <name evidence="5" type="ordered locus">Tlie_1854</name>
</gene>
<dbReference type="InterPro" id="IPR000014">
    <property type="entry name" value="PAS"/>
</dbReference>
<keyword evidence="1" id="KW-0597">Phosphoprotein</keyword>
<dbReference type="PROSITE" id="PS50887">
    <property type="entry name" value="GGDEF"/>
    <property type="match status" value="1"/>
</dbReference>
<dbReference type="GO" id="GO:0005886">
    <property type="term" value="C:plasma membrane"/>
    <property type="evidence" value="ECO:0007669"/>
    <property type="project" value="TreeGrafter"/>
</dbReference>
<dbReference type="GO" id="GO:0043709">
    <property type="term" value="P:cell adhesion involved in single-species biofilm formation"/>
    <property type="evidence" value="ECO:0007669"/>
    <property type="project" value="TreeGrafter"/>
</dbReference>
<dbReference type="PANTHER" id="PTHR45138">
    <property type="entry name" value="REGULATORY COMPONENTS OF SENSORY TRANSDUCTION SYSTEM"/>
    <property type="match status" value="1"/>
</dbReference>
<evidence type="ECO:0000256" key="1">
    <source>
        <dbReference type="PROSITE-ProRule" id="PRU00169"/>
    </source>
</evidence>
<reference evidence="5 6" key="2">
    <citation type="journal article" date="2012" name="Stand. Genomic Sci.">
        <title>Genome sequence of the moderately thermophilic, amino-acid-degrading and sulfur-reducing bacterium Thermovirga lienii type strain (Cas60314(T)).</title>
        <authorList>
            <person name="Goker M."/>
            <person name="Saunders E."/>
            <person name="Lapidus A."/>
            <person name="Nolan M."/>
            <person name="Lucas S."/>
            <person name="Hammon N."/>
            <person name="Deshpande S."/>
            <person name="Cheng J.F."/>
            <person name="Han C."/>
            <person name="Tapia R."/>
            <person name="Goodwin L.A."/>
            <person name="Pitluck S."/>
            <person name="Liolios K."/>
            <person name="Mavromatis K."/>
            <person name="Pagani I."/>
            <person name="Ivanova N."/>
            <person name="Mikhailova N."/>
            <person name="Pati A."/>
            <person name="Chen A."/>
            <person name="Palaniappan K."/>
            <person name="Land M."/>
            <person name="Chang Y.J."/>
            <person name="Jeffries C.D."/>
            <person name="Brambilla E.M."/>
            <person name="Rohde M."/>
            <person name="Spring S."/>
            <person name="Detter J.C."/>
            <person name="Woyke T."/>
            <person name="Bristow J."/>
            <person name="Eisen J.A."/>
            <person name="Markowitz V."/>
            <person name="Hugenholtz P."/>
            <person name="Kyrpides N.C."/>
            <person name="Klenk H.P."/>
        </authorList>
    </citation>
    <scope>NUCLEOTIDE SEQUENCE [LARGE SCALE GENOMIC DNA]</scope>
    <source>
        <strain evidence="6">ATCC BAA-1197 / DSM 17291 / Cas60314</strain>
    </source>
</reference>
<dbReference type="EMBL" id="CP003096">
    <property type="protein sequence ID" value="AER67563.1"/>
    <property type="molecule type" value="Genomic_DNA"/>
</dbReference>
<dbReference type="eggNOG" id="COG3706">
    <property type="taxonomic scope" value="Bacteria"/>
</dbReference>
<proteinExistence type="predicted"/>
<dbReference type="OrthoDB" id="9783388at2"/>
<dbReference type="SMART" id="SM00448">
    <property type="entry name" value="REC"/>
    <property type="match status" value="1"/>
</dbReference>
<feature type="modified residue" description="4-aspartylphosphate" evidence="1">
    <location>
        <position position="65"/>
    </location>
</feature>
<feature type="domain" description="Response regulatory" evidence="2">
    <location>
        <begin position="15"/>
        <end position="130"/>
    </location>
</feature>
<dbReference type="Pfam" id="PF00989">
    <property type="entry name" value="PAS"/>
    <property type="match status" value="1"/>
</dbReference>
<dbReference type="Pfam" id="PF00072">
    <property type="entry name" value="Response_reg"/>
    <property type="match status" value="1"/>
</dbReference>
<dbReference type="Proteomes" id="UP000005868">
    <property type="component" value="Chromosome"/>
</dbReference>
<dbReference type="InterPro" id="IPR050469">
    <property type="entry name" value="Diguanylate_Cyclase"/>
</dbReference>
<dbReference type="CDD" id="cd01949">
    <property type="entry name" value="GGDEF"/>
    <property type="match status" value="1"/>
</dbReference>
<dbReference type="STRING" id="580340.Tlie_1854"/>
<protein>
    <submittedName>
        <fullName evidence="5">Response regulator receiver modulated diguanylate cyclase</fullName>
    </submittedName>
</protein>
<dbReference type="CDD" id="cd00130">
    <property type="entry name" value="PAS"/>
    <property type="match status" value="1"/>
</dbReference>
<dbReference type="Pfam" id="PF00990">
    <property type="entry name" value="GGDEF"/>
    <property type="match status" value="1"/>
</dbReference>
<dbReference type="GO" id="GO:0000160">
    <property type="term" value="P:phosphorelay signal transduction system"/>
    <property type="evidence" value="ECO:0007669"/>
    <property type="project" value="InterPro"/>
</dbReference>
<evidence type="ECO:0000259" key="3">
    <source>
        <dbReference type="PROSITE" id="PS50112"/>
    </source>
</evidence>
<dbReference type="GO" id="GO:1902201">
    <property type="term" value="P:negative regulation of bacterial-type flagellum-dependent cell motility"/>
    <property type="evidence" value="ECO:0007669"/>
    <property type="project" value="TreeGrafter"/>
</dbReference>
<dbReference type="SUPFAM" id="SSF55785">
    <property type="entry name" value="PYP-like sensor domain (PAS domain)"/>
    <property type="match status" value="1"/>
</dbReference>
<dbReference type="FunFam" id="3.30.70.270:FF:000001">
    <property type="entry name" value="Diguanylate cyclase domain protein"/>
    <property type="match status" value="1"/>
</dbReference>
<dbReference type="Gene3D" id="3.30.70.270">
    <property type="match status" value="1"/>
</dbReference>
<dbReference type="InterPro" id="IPR029787">
    <property type="entry name" value="Nucleotide_cyclase"/>
</dbReference>
<dbReference type="Gene3D" id="3.40.50.2300">
    <property type="match status" value="1"/>
</dbReference>
<dbReference type="NCBIfam" id="TIGR00254">
    <property type="entry name" value="GGDEF"/>
    <property type="match status" value="1"/>
</dbReference>
<dbReference type="InterPro" id="IPR000160">
    <property type="entry name" value="GGDEF_dom"/>
</dbReference>